<dbReference type="EMBL" id="AMZH03010089">
    <property type="protein sequence ID" value="RRT55436.1"/>
    <property type="molecule type" value="Genomic_DNA"/>
</dbReference>
<evidence type="ECO:0000313" key="4">
    <source>
        <dbReference type="Proteomes" id="UP000287651"/>
    </source>
</evidence>
<feature type="region of interest" description="Disordered" evidence="2">
    <location>
        <begin position="27"/>
        <end position="69"/>
    </location>
</feature>
<accession>A0A426YUN9</accession>
<dbReference type="AlphaFoldDB" id="A0A426YUN9"/>
<reference evidence="3 4" key="1">
    <citation type="journal article" date="2014" name="Agronomy (Basel)">
        <title>A Draft Genome Sequence for Ensete ventricosum, the Drought-Tolerant Tree Against Hunger.</title>
        <authorList>
            <person name="Harrison J."/>
            <person name="Moore K.A."/>
            <person name="Paszkiewicz K."/>
            <person name="Jones T."/>
            <person name="Grant M."/>
            <person name="Ambacheew D."/>
            <person name="Muzemil S."/>
            <person name="Studholme D.J."/>
        </authorList>
    </citation>
    <scope>NUCLEOTIDE SEQUENCE [LARGE SCALE GENOMIC DNA]</scope>
</reference>
<evidence type="ECO:0000256" key="1">
    <source>
        <dbReference type="SAM" id="Coils"/>
    </source>
</evidence>
<sequence length="289" mass="31483">MKSGSGASSGSAAPSLAAVVVVVPTTRKCPGTDAGASLKKRSKRAAPEELVDASESTTEVHAGGGRESVEAEEVPERGYSIWDLCEVEDQAGVDRYFTSIMTRLKTNEGPSSRVHDVGRLVQHQHERILALRAANKELKVRASQELVAAAEHWAKELEETMEKLQAELGSLRGQRKDLEQEVSILRSSLDGAQDDRARLERDVLSLTEAMTLLEAELKAEGPKAVVAYKASRGFESSLKKMGRISYEFGHRGALEWLRGSHPEVEVEDDPFAECPKDGNIKDGPLPALR</sequence>
<feature type="region of interest" description="Disordered" evidence="2">
    <location>
        <begin position="268"/>
        <end position="289"/>
    </location>
</feature>
<feature type="coiled-coil region" evidence="1">
    <location>
        <begin position="147"/>
        <end position="216"/>
    </location>
</feature>
<evidence type="ECO:0000313" key="3">
    <source>
        <dbReference type="EMBL" id="RRT55436.1"/>
    </source>
</evidence>
<gene>
    <name evidence="3" type="ORF">B296_00027047</name>
</gene>
<dbReference type="Proteomes" id="UP000287651">
    <property type="component" value="Unassembled WGS sequence"/>
</dbReference>
<protein>
    <submittedName>
        <fullName evidence="3">Uncharacterized protein</fullName>
    </submittedName>
</protein>
<keyword evidence="1" id="KW-0175">Coiled coil</keyword>
<name>A0A426YUN9_ENSVE</name>
<organism evidence="3 4">
    <name type="scientific">Ensete ventricosum</name>
    <name type="common">Abyssinian banana</name>
    <name type="synonym">Musa ensete</name>
    <dbReference type="NCBI Taxonomy" id="4639"/>
    <lineage>
        <taxon>Eukaryota</taxon>
        <taxon>Viridiplantae</taxon>
        <taxon>Streptophyta</taxon>
        <taxon>Embryophyta</taxon>
        <taxon>Tracheophyta</taxon>
        <taxon>Spermatophyta</taxon>
        <taxon>Magnoliopsida</taxon>
        <taxon>Liliopsida</taxon>
        <taxon>Zingiberales</taxon>
        <taxon>Musaceae</taxon>
        <taxon>Ensete</taxon>
    </lineage>
</organism>
<evidence type="ECO:0000256" key="2">
    <source>
        <dbReference type="SAM" id="MobiDB-lite"/>
    </source>
</evidence>
<comment type="caution">
    <text evidence="3">The sequence shown here is derived from an EMBL/GenBank/DDBJ whole genome shotgun (WGS) entry which is preliminary data.</text>
</comment>
<proteinExistence type="predicted"/>